<keyword evidence="1" id="KW-0560">Oxidoreductase</keyword>
<dbReference type="GO" id="GO:0020037">
    <property type="term" value="F:heme binding"/>
    <property type="evidence" value="ECO:0007669"/>
    <property type="project" value="InterPro"/>
</dbReference>
<evidence type="ECO:0000313" key="2">
    <source>
        <dbReference type="EMBL" id="KAH8020319.1"/>
    </source>
</evidence>
<organism evidence="2 3">
    <name type="scientific">Rhipicephalus microplus</name>
    <name type="common">Cattle tick</name>
    <name type="synonym">Boophilus microplus</name>
    <dbReference type="NCBI Taxonomy" id="6941"/>
    <lineage>
        <taxon>Eukaryota</taxon>
        <taxon>Metazoa</taxon>
        <taxon>Ecdysozoa</taxon>
        <taxon>Arthropoda</taxon>
        <taxon>Chelicerata</taxon>
        <taxon>Arachnida</taxon>
        <taxon>Acari</taxon>
        <taxon>Parasitiformes</taxon>
        <taxon>Ixodida</taxon>
        <taxon>Ixodoidea</taxon>
        <taxon>Ixodidae</taxon>
        <taxon>Rhipicephalinae</taxon>
        <taxon>Rhipicephalus</taxon>
        <taxon>Boophilus</taxon>
    </lineage>
</organism>
<comment type="caution">
    <text evidence="2">The sequence shown here is derived from an EMBL/GenBank/DDBJ whole genome shotgun (WGS) entry which is preliminary data.</text>
</comment>
<dbReference type="AlphaFoldDB" id="A0A9J6DDY1"/>
<protein>
    <submittedName>
        <fullName evidence="2">Uncharacterized protein</fullName>
    </submittedName>
</protein>
<name>A0A9J6DDY1_RHIMP</name>
<gene>
    <name evidence="2" type="ORF">HPB51_000635</name>
</gene>
<reference evidence="2" key="2">
    <citation type="submission" date="2021-09" db="EMBL/GenBank/DDBJ databases">
        <authorList>
            <person name="Jia N."/>
            <person name="Wang J."/>
            <person name="Shi W."/>
            <person name="Du L."/>
            <person name="Sun Y."/>
            <person name="Zhan W."/>
            <person name="Jiang J."/>
            <person name="Wang Q."/>
            <person name="Zhang B."/>
            <person name="Ji P."/>
            <person name="Sakyi L.B."/>
            <person name="Cui X."/>
            <person name="Yuan T."/>
            <person name="Jiang B."/>
            <person name="Yang W."/>
            <person name="Lam T.T.-Y."/>
            <person name="Chang Q."/>
            <person name="Ding S."/>
            <person name="Wang X."/>
            <person name="Zhu J."/>
            <person name="Ruan X."/>
            <person name="Zhao L."/>
            <person name="Wei J."/>
            <person name="Que T."/>
            <person name="Du C."/>
            <person name="Cheng J."/>
            <person name="Dai P."/>
            <person name="Han X."/>
            <person name="Huang E."/>
            <person name="Gao Y."/>
            <person name="Liu J."/>
            <person name="Shao H."/>
            <person name="Ye R."/>
            <person name="Li L."/>
            <person name="Wei W."/>
            <person name="Wang X."/>
            <person name="Wang C."/>
            <person name="Huo Q."/>
            <person name="Li W."/>
            <person name="Guo W."/>
            <person name="Chen H."/>
            <person name="Chen S."/>
            <person name="Zhou L."/>
            <person name="Zhou L."/>
            <person name="Ni X."/>
            <person name="Tian J."/>
            <person name="Zhou Y."/>
            <person name="Sheng Y."/>
            <person name="Liu T."/>
            <person name="Pan Y."/>
            <person name="Xia L."/>
            <person name="Li J."/>
            <person name="Zhao F."/>
            <person name="Cao W."/>
        </authorList>
    </citation>
    <scope>NUCLEOTIDE SEQUENCE</scope>
    <source>
        <strain evidence="2">Rmic-2018</strain>
        <tissue evidence="2">Larvae</tissue>
    </source>
</reference>
<dbReference type="EMBL" id="JABSTU010000009">
    <property type="protein sequence ID" value="KAH8020319.1"/>
    <property type="molecule type" value="Genomic_DNA"/>
</dbReference>
<dbReference type="Proteomes" id="UP000821866">
    <property type="component" value="Chromosome 7"/>
</dbReference>
<dbReference type="GO" id="GO:0005506">
    <property type="term" value="F:iron ion binding"/>
    <property type="evidence" value="ECO:0007669"/>
    <property type="project" value="InterPro"/>
</dbReference>
<accession>A0A9J6DDY1</accession>
<proteinExistence type="predicted"/>
<reference evidence="2" key="1">
    <citation type="journal article" date="2020" name="Cell">
        <title>Large-Scale Comparative Analyses of Tick Genomes Elucidate Their Genetic Diversity and Vector Capacities.</title>
        <authorList>
            <consortium name="Tick Genome and Microbiome Consortium (TIGMIC)"/>
            <person name="Jia N."/>
            <person name="Wang J."/>
            <person name="Shi W."/>
            <person name="Du L."/>
            <person name="Sun Y."/>
            <person name="Zhan W."/>
            <person name="Jiang J.F."/>
            <person name="Wang Q."/>
            <person name="Zhang B."/>
            <person name="Ji P."/>
            <person name="Bell-Sakyi L."/>
            <person name="Cui X.M."/>
            <person name="Yuan T.T."/>
            <person name="Jiang B.G."/>
            <person name="Yang W.F."/>
            <person name="Lam T.T."/>
            <person name="Chang Q.C."/>
            <person name="Ding S.J."/>
            <person name="Wang X.J."/>
            <person name="Zhu J.G."/>
            <person name="Ruan X.D."/>
            <person name="Zhao L."/>
            <person name="Wei J.T."/>
            <person name="Ye R.Z."/>
            <person name="Que T.C."/>
            <person name="Du C.H."/>
            <person name="Zhou Y.H."/>
            <person name="Cheng J.X."/>
            <person name="Dai P.F."/>
            <person name="Guo W.B."/>
            <person name="Han X.H."/>
            <person name="Huang E.J."/>
            <person name="Li L.F."/>
            <person name="Wei W."/>
            <person name="Gao Y.C."/>
            <person name="Liu J.Z."/>
            <person name="Shao H.Z."/>
            <person name="Wang X."/>
            <person name="Wang C.C."/>
            <person name="Yang T.C."/>
            <person name="Huo Q.B."/>
            <person name="Li W."/>
            <person name="Chen H.Y."/>
            <person name="Chen S.E."/>
            <person name="Zhou L.G."/>
            <person name="Ni X.B."/>
            <person name="Tian J.H."/>
            <person name="Sheng Y."/>
            <person name="Liu T."/>
            <person name="Pan Y.S."/>
            <person name="Xia L.Y."/>
            <person name="Li J."/>
            <person name="Zhao F."/>
            <person name="Cao W.C."/>
        </authorList>
    </citation>
    <scope>NUCLEOTIDE SEQUENCE</scope>
    <source>
        <strain evidence="2">Rmic-2018</strain>
    </source>
</reference>
<evidence type="ECO:0000313" key="3">
    <source>
        <dbReference type="Proteomes" id="UP000821866"/>
    </source>
</evidence>
<evidence type="ECO:0000256" key="1">
    <source>
        <dbReference type="ARBA" id="ARBA00023033"/>
    </source>
</evidence>
<sequence length="101" mass="11837">MEARSLESEDGVHLREMLSASVDGVEQVQEHQIPRRLMKPLTWISLLAENHLMVTRRMAEIVETRRKNCSDKLEFETLMKRLNYLEQVISETLRLYPPGLT</sequence>
<keyword evidence="1" id="KW-0503">Monooxygenase</keyword>
<dbReference type="SUPFAM" id="SSF48264">
    <property type="entry name" value="Cytochrome P450"/>
    <property type="match status" value="1"/>
</dbReference>
<dbReference type="GO" id="GO:0004497">
    <property type="term" value="F:monooxygenase activity"/>
    <property type="evidence" value="ECO:0007669"/>
    <property type="project" value="UniProtKB-KW"/>
</dbReference>
<dbReference type="Gene3D" id="1.10.630.10">
    <property type="entry name" value="Cytochrome P450"/>
    <property type="match status" value="1"/>
</dbReference>
<dbReference type="InterPro" id="IPR036396">
    <property type="entry name" value="Cyt_P450_sf"/>
</dbReference>
<dbReference type="GO" id="GO:0016705">
    <property type="term" value="F:oxidoreductase activity, acting on paired donors, with incorporation or reduction of molecular oxygen"/>
    <property type="evidence" value="ECO:0007669"/>
    <property type="project" value="InterPro"/>
</dbReference>
<keyword evidence="3" id="KW-1185">Reference proteome</keyword>